<evidence type="ECO:0000256" key="1">
    <source>
        <dbReference type="ARBA" id="ARBA00000085"/>
    </source>
</evidence>
<keyword evidence="8" id="KW-0808">Transferase</keyword>
<evidence type="ECO:0000256" key="5">
    <source>
        <dbReference type="ARBA" id="ARBA00023012"/>
    </source>
</evidence>
<dbReference type="SMART" id="SM00388">
    <property type="entry name" value="HisKA"/>
    <property type="match status" value="1"/>
</dbReference>
<reference evidence="8 9" key="1">
    <citation type="submission" date="2022-07" db="EMBL/GenBank/DDBJ databases">
        <title>Genome sequence of Terrisporobacter mayombei DSM6539.</title>
        <authorList>
            <person name="Boeer T."/>
            <person name="Bengelsdorf F.R."/>
            <person name="Daniel R."/>
            <person name="Poehlein A."/>
        </authorList>
    </citation>
    <scope>NUCLEOTIDE SEQUENCE [LARGE SCALE GENOMIC DNA]</scope>
    <source>
        <strain evidence="8 9">DSM 6539</strain>
    </source>
</reference>
<feature type="transmembrane region" description="Helical" evidence="6">
    <location>
        <begin position="151"/>
        <end position="169"/>
    </location>
</feature>
<evidence type="ECO:0000313" key="8">
    <source>
        <dbReference type="EMBL" id="WMT81276.1"/>
    </source>
</evidence>
<dbReference type="SUPFAM" id="SSF55874">
    <property type="entry name" value="ATPase domain of HSP90 chaperone/DNA topoisomerase II/histidine kinase"/>
    <property type="match status" value="1"/>
</dbReference>
<dbReference type="Gene3D" id="3.30.565.10">
    <property type="entry name" value="Histidine kinase-like ATPase, C-terminal domain"/>
    <property type="match status" value="1"/>
</dbReference>
<feature type="transmembrane region" description="Helical" evidence="6">
    <location>
        <begin position="214"/>
        <end position="235"/>
    </location>
</feature>
<dbReference type="PANTHER" id="PTHR43547">
    <property type="entry name" value="TWO-COMPONENT HISTIDINE KINASE"/>
    <property type="match status" value="1"/>
</dbReference>
<evidence type="ECO:0000259" key="7">
    <source>
        <dbReference type="PROSITE" id="PS50109"/>
    </source>
</evidence>
<dbReference type="InterPro" id="IPR004358">
    <property type="entry name" value="Sig_transdc_His_kin-like_C"/>
</dbReference>
<feature type="transmembrane region" description="Helical" evidence="6">
    <location>
        <begin position="7"/>
        <end position="24"/>
    </location>
</feature>
<feature type="transmembrane region" description="Helical" evidence="6">
    <location>
        <begin position="121"/>
        <end position="145"/>
    </location>
</feature>
<name>A0ABY9PZZ0_9FIRM</name>
<keyword evidence="4" id="KW-0418">Kinase</keyword>
<feature type="domain" description="Histidine kinase" evidence="7">
    <location>
        <begin position="393"/>
        <end position="612"/>
    </location>
</feature>
<dbReference type="SMART" id="SM00387">
    <property type="entry name" value="HATPase_c"/>
    <property type="match status" value="1"/>
</dbReference>
<proteinExistence type="predicted"/>
<dbReference type="InterPro" id="IPR003661">
    <property type="entry name" value="HisK_dim/P_dom"/>
</dbReference>
<evidence type="ECO:0000256" key="2">
    <source>
        <dbReference type="ARBA" id="ARBA00012438"/>
    </source>
</evidence>
<protein>
    <recommendedName>
        <fullName evidence="2">histidine kinase</fullName>
        <ecNumber evidence="2">2.7.13.3</ecNumber>
    </recommendedName>
</protein>
<keyword evidence="6" id="KW-1133">Transmembrane helix</keyword>
<dbReference type="InterPro" id="IPR003594">
    <property type="entry name" value="HATPase_dom"/>
</dbReference>
<accession>A0ABY9PZZ0</accession>
<keyword evidence="3" id="KW-0597">Phosphoprotein</keyword>
<evidence type="ECO:0000256" key="4">
    <source>
        <dbReference type="ARBA" id="ARBA00022777"/>
    </source>
</evidence>
<keyword evidence="9" id="KW-1185">Reference proteome</keyword>
<evidence type="ECO:0000313" key="9">
    <source>
        <dbReference type="Proteomes" id="UP001235030"/>
    </source>
</evidence>
<dbReference type="InterPro" id="IPR036097">
    <property type="entry name" value="HisK_dim/P_sf"/>
</dbReference>
<organism evidence="8 9">
    <name type="scientific">Terrisporobacter mayombei</name>
    <dbReference type="NCBI Taxonomy" id="1541"/>
    <lineage>
        <taxon>Bacteria</taxon>
        <taxon>Bacillati</taxon>
        <taxon>Bacillota</taxon>
        <taxon>Clostridia</taxon>
        <taxon>Peptostreptococcales</taxon>
        <taxon>Peptostreptococcaceae</taxon>
        <taxon>Terrisporobacter</taxon>
    </lineage>
</organism>
<dbReference type="CDD" id="cd00082">
    <property type="entry name" value="HisKA"/>
    <property type="match status" value="1"/>
</dbReference>
<dbReference type="Gene3D" id="1.10.287.130">
    <property type="match status" value="1"/>
</dbReference>
<dbReference type="EMBL" id="CP101637">
    <property type="protein sequence ID" value="WMT81276.1"/>
    <property type="molecule type" value="Genomic_DNA"/>
</dbReference>
<evidence type="ECO:0000256" key="6">
    <source>
        <dbReference type="SAM" id="Phobius"/>
    </source>
</evidence>
<keyword evidence="6" id="KW-0472">Membrane</keyword>
<keyword evidence="5" id="KW-0902">Two-component regulatory system</keyword>
<dbReference type="InterPro" id="IPR036890">
    <property type="entry name" value="HATPase_C_sf"/>
</dbReference>
<comment type="catalytic activity">
    <reaction evidence="1">
        <text>ATP + protein L-histidine = ADP + protein N-phospho-L-histidine.</text>
        <dbReference type="EC" id="2.7.13.3"/>
    </reaction>
</comment>
<feature type="transmembrane region" description="Helical" evidence="6">
    <location>
        <begin position="62"/>
        <end position="81"/>
    </location>
</feature>
<dbReference type="EC" id="2.7.13.3" evidence="2"/>
<feature type="transmembrane region" description="Helical" evidence="6">
    <location>
        <begin position="93"/>
        <end position="109"/>
    </location>
</feature>
<gene>
    <name evidence="8" type="primary">sasA_12</name>
    <name evidence="8" type="ORF">TEMA_16150</name>
</gene>
<dbReference type="Pfam" id="PF00512">
    <property type="entry name" value="HisKA"/>
    <property type="match status" value="1"/>
</dbReference>
<dbReference type="CDD" id="cd00075">
    <property type="entry name" value="HATPase"/>
    <property type="match status" value="1"/>
</dbReference>
<dbReference type="PROSITE" id="PS50109">
    <property type="entry name" value="HIS_KIN"/>
    <property type="match status" value="1"/>
</dbReference>
<dbReference type="InterPro" id="IPR005467">
    <property type="entry name" value="His_kinase_dom"/>
</dbReference>
<dbReference type="Pfam" id="PF02518">
    <property type="entry name" value="HATPase_c"/>
    <property type="match status" value="1"/>
</dbReference>
<dbReference type="PRINTS" id="PR00344">
    <property type="entry name" value="BCTRLSENSOR"/>
</dbReference>
<dbReference type="SUPFAM" id="SSF47384">
    <property type="entry name" value="Homodimeric domain of signal transducing histidine kinase"/>
    <property type="match status" value="1"/>
</dbReference>
<dbReference type="Proteomes" id="UP001235030">
    <property type="component" value="Chromosome"/>
</dbReference>
<dbReference type="PANTHER" id="PTHR43547:SF2">
    <property type="entry name" value="HYBRID SIGNAL TRANSDUCTION HISTIDINE KINASE C"/>
    <property type="match status" value="1"/>
</dbReference>
<sequence length="636" mass="74614">MKKFFKIYLLSCILICIIINQFNILIPYYIAITFSSSVCIFSYIISKICLDIREDRGYKDISISIAYIGVLNILYVIYSIYHKNSFDYRVKSLALIILLSEIFIFYLVIHKYKTNYNIKKIVNILIVSTIALYTVAVYCININVLERLIKNVELFVFIFCIIIHCINLFHIKNMNKYLNVNTIDDLKIIIINRLGKILIFATSEIFNQMQIKNILFFIIIILNIIYSYTIMKLLMRDMIKEPNENLYYNLVNEKNKNEEIVKYKTWAYESLMLIPVGIILCKKNEIIFINKKMKSYLNVKNENNIIGFNYEDLIISRSNKKNDNNFSKNDIRLKFEDKEFLGEEINLQGNEEDSLLNMIIIQDLNTEVQIEKLKNMLEQKSLIELGRNEMLSNLSHEFKTPVNVIYSTVQLLDLDKTQYNYEKSHEYNMIIKRNCDKLIRMINNFIDSTQFETNTINLDLKVINIVALVEDLTMSVLNFAKNKNIKVIFDTEEEEIYILADIDFIERIVLNILSNAIKYNRNNGNIFVNIKDKEEKVIIKVTDTGIGIPEEKLDKLFNRFERFDNNNLVHEEGTGLGLNIVKQMVDALNGEIKAISKINQGTTISVIFDKYNINEEQIIDTYDDMSRRVTMELSDI</sequence>
<dbReference type="GO" id="GO:0016740">
    <property type="term" value="F:transferase activity"/>
    <property type="evidence" value="ECO:0007669"/>
    <property type="project" value="UniProtKB-KW"/>
</dbReference>
<keyword evidence="6" id="KW-0812">Transmembrane</keyword>
<feature type="transmembrane region" description="Helical" evidence="6">
    <location>
        <begin position="30"/>
        <end position="50"/>
    </location>
</feature>
<evidence type="ECO:0000256" key="3">
    <source>
        <dbReference type="ARBA" id="ARBA00022553"/>
    </source>
</evidence>